<dbReference type="Gene3D" id="3.20.20.70">
    <property type="entry name" value="Aldolase class I"/>
    <property type="match status" value="1"/>
</dbReference>
<comment type="similarity">
    <text evidence="2">Belongs to the KHG/KDPG aldolase family.</text>
</comment>
<keyword evidence="5" id="KW-0119">Carbohydrate metabolism</keyword>
<dbReference type="InterPro" id="IPR000887">
    <property type="entry name" value="Aldlse_KDPG_KHG"/>
</dbReference>
<evidence type="ECO:0000256" key="4">
    <source>
        <dbReference type="ARBA" id="ARBA00023239"/>
    </source>
</evidence>
<protein>
    <recommendedName>
        <fullName evidence="7">KHG/KDPG aldolase</fullName>
    </recommendedName>
</protein>
<dbReference type="CDD" id="cd00452">
    <property type="entry name" value="KDPG_aldolase"/>
    <property type="match status" value="1"/>
</dbReference>
<evidence type="ECO:0000256" key="1">
    <source>
        <dbReference type="ARBA" id="ARBA00004761"/>
    </source>
</evidence>
<gene>
    <name evidence="6" type="ORF">SDC9_178094</name>
</gene>
<dbReference type="InterPro" id="IPR013785">
    <property type="entry name" value="Aldolase_TIM"/>
</dbReference>
<keyword evidence="4" id="KW-0456">Lyase</keyword>
<dbReference type="AlphaFoldDB" id="A0A645H463"/>
<comment type="pathway">
    <text evidence="1">Carbohydrate acid metabolism.</text>
</comment>
<evidence type="ECO:0000256" key="3">
    <source>
        <dbReference type="ARBA" id="ARBA00011233"/>
    </source>
</evidence>
<sequence>MCNRYGILALPGIMTVREAVLALEAGADLLKVFPGELLGPKFVQALKGPLPQLRLMPTGGVDLPNIRDWFQAGSVAVGVGGNLTCGIAGDYSLIAARAQQFVQAVGQAKSEAGIIGS</sequence>
<comment type="caution">
    <text evidence="6">The sequence shown here is derived from an EMBL/GenBank/DDBJ whole genome shotgun (WGS) entry which is preliminary data.</text>
</comment>
<organism evidence="6">
    <name type="scientific">bioreactor metagenome</name>
    <dbReference type="NCBI Taxonomy" id="1076179"/>
    <lineage>
        <taxon>unclassified sequences</taxon>
        <taxon>metagenomes</taxon>
        <taxon>ecological metagenomes</taxon>
    </lineage>
</organism>
<dbReference type="EMBL" id="VSSQ01081802">
    <property type="protein sequence ID" value="MPN30623.1"/>
    <property type="molecule type" value="Genomic_DNA"/>
</dbReference>
<dbReference type="GO" id="GO:0016829">
    <property type="term" value="F:lyase activity"/>
    <property type="evidence" value="ECO:0007669"/>
    <property type="project" value="UniProtKB-KW"/>
</dbReference>
<dbReference type="Pfam" id="PF01081">
    <property type="entry name" value="Aldolase"/>
    <property type="match status" value="1"/>
</dbReference>
<dbReference type="SUPFAM" id="SSF51569">
    <property type="entry name" value="Aldolase"/>
    <property type="match status" value="1"/>
</dbReference>
<evidence type="ECO:0008006" key="7">
    <source>
        <dbReference type="Google" id="ProtNLM"/>
    </source>
</evidence>
<proteinExistence type="inferred from homology"/>
<evidence type="ECO:0000256" key="2">
    <source>
        <dbReference type="ARBA" id="ARBA00006906"/>
    </source>
</evidence>
<comment type="subunit">
    <text evidence="3">Homotrimer.</text>
</comment>
<name>A0A645H463_9ZZZZ</name>
<reference evidence="6" key="1">
    <citation type="submission" date="2019-08" db="EMBL/GenBank/DDBJ databases">
        <authorList>
            <person name="Kucharzyk K."/>
            <person name="Murdoch R.W."/>
            <person name="Higgins S."/>
            <person name="Loffler F."/>
        </authorList>
    </citation>
    <scope>NUCLEOTIDE SEQUENCE</scope>
</reference>
<evidence type="ECO:0000313" key="6">
    <source>
        <dbReference type="EMBL" id="MPN30623.1"/>
    </source>
</evidence>
<dbReference type="PANTHER" id="PTHR30246:SF1">
    <property type="entry name" value="2-DEHYDRO-3-DEOXY-6-PHOSPHOGALACTONATE ALDOLASE-RELATED"/>
    <property type="match status" value="1"/>
</dbReference>
<accession>A0A645H463</accession>
<dbReference type="PANTHER" id="PTHR30246">
    <property type="entry name" value="2-KETO-3-DEOXY-6-PHOSPHOGLUCONATE ALDOLASE"/>
    <property type="match status" value="1"/>
</dbReference>
<evidence type="ECO:0000256" key="5">
    <source>
        <dbReference type="ARBA" id="ARBA00023277"/>
    </source>
</evidence>